<dbReference type="InterPro" id="IPR005033">
    <property type="entry name" value="YEATS"/>
</dbReference>
<evidence type="ECO:0000259" key="8">
    <source>
        <dbReference type="PROSITE" id="PS51037"/>
    </source>
</evidence>
<gene>
    <name evidence="9" type="ORF">EYC80_003395</name>
</gene>
<evidence type="ECO:0000256" key="7">
    <source>
        <dbReference type="SAM" id="MobiDB-lite"/>
    </source>
</evidence>
<dbReference type="PANTHER" id="PTHR47573:SF1">
    <property type="entry name" value="PROTEIN AF-9 HOMOLOG"/>
    <property type="match status" value="1"/>
</dbReference>
<dbReference type="Gene3D" id="2.60.40.1970">
    <property type="entry name" value="YEATS domain"/>
    <property type="match status" value="1"/>
</dbReference>
<evidence type="ECO:0000256" key="5">
    <source>
        <dbReference type="PROSITE-ProRule" id="PRU00376"/>
    </source>
</evidence>
<protein>
    <recommendedName>
        <fullName evidence="1">Protein AF-9 homolog</fullName>
    </recommendedName>
</protein>
<keyword evidence="2" id="KW-0805">Transcription regulation</keyword>
<comment type="caution">
    <text evidence="9">The sequence shown here is derived from an EMBL/GenBank/DDBJ whole genome shotgun (WGS) entry which is preliminary data.</text>
</comment>
<dbReference type="GO" id="GO:0000785">
    <property type="term" value="C:chromatin"/>
    <property type="evidence" value="ECO:0007669"/>
    <property type="project" value="UniProtKB-ARBA"/>
</dbReference>
<evidence type="ECO:0000256" key="4">
    <source>
        <dbReference type="ARBA" id="ARBA00023242"/>
    </source>
</evidence>
<evidence type="ECO:0000313" key="9">
    <source>
        <dbReference type="EMBL" id="KAB8301550.1"/>
    </source>
</evidence>
<feature type="domain" description="YEATS" evidence="8">
    <location>
        <begin position="9"/>
        <end position="166"/>
    </location>
</feature>
<dbReference type="AlphaFoldDB" id="A0A5N6KDM2"/>
<organism evidence="9 10">
    <name type="scientific">Monilinia laxa</name>
    <name type="common">Brown rot fungus</name>
    <name type="synonym">Sclerotinia laxa</name>
    <dbReference type="NCBI Taxonomy" id="61186"/>
    <lineage>
        <taxon>Eukaryota</taxon>
        <taxon>Fungi</taxon>
        <taxon>Dikarya</taxon>
        <taxon>Ascomycota</taxon>
        <taxon>Pezizomycotina</taxon>
        <taxon>Leotiomycetes</taxon>
        <taxon>Helotiales</taxon>
        <taxon>Sclerotiniaceae</taxon>
        <taxon>Monilinia</taxon>
    </lineage>
</organism>
<dbReference type="EMBL" id="VIGI01000004">
    <property type="protein sequence ID" value="KAB8301550.1"/>
    <property type="molecule type" value="Genomic_DNA"/>
</dbReference>
<accession>A0A5N6KDM2</accession>
<feature type="coiled-coil region" evidence="6">
    <location>
        <begin position="231"/>
        <end position="258"/>
    </location>
</feature>
<reference evidence="9 10" key="1">
    <citation type="submission" date="2019-06" db="EMBL/GenBank/DDBJ databases">
        <title>Genome Sequence of the Brown Rot Fungal Pathogen Monilinia laxa.</title>
        <authorList>
            <person name="De Miccolis Angelini R.M."/>
            <person name="Landi L."/>
            <person name="Abate D."/>
            <person name="Pollastro S."/>
            <person name="Romanazzi G."/>
            <person name="Faretra F."/>
        </authorList>
    </citation>
    <scope>NUCLEOTIDE SEQUENCE [LARGE SCALE GENOMIC DNA]</scope>
    <source>
        <strain evidence="9 10">Mlax316</strain>
    </source>
</reference>
<keyword evidence="4 5" id="KW-0539">Nucleus</keyword>
<dbReference type="OrthoDB" id="16041at2759"/>
<keyword evidence="6" id="KW-0175">Coiled coil</keyword>
<comment type="subcellular location">
    <subcellularLocation>
        <location evidence="5">Nucleus</location>
    </subcellularLocation>
</comment>
<dbReference type="Proteomes" id="UP000326757">
    <property type="component" value="Unassembled WGS sequence"/>
</dbReference>
<feature type="region of interest" description="Disordered" evidence="7">
    <location>
        <begin position="165"/>
        <end position="213"/>
    </location>
</feature>
<proteinExistence type="predicted"/>
<keyword evidence="3" id="KW-0804">Transcription</keyword>
<keyword evidence="10" id="KW-1185">Reference proteome</keyword>
<dbReference type="GO" id="GO:0005634">
    <property type="term" value="C:nucleus"/>
    <property type="evidence" value="ECO:0007669"/>
    <property type="project" value="UniProtKB-SubCell"/>
</dbReference>
<evidence type="ECO:0000256" key="6">
    <source>
        <dbReference type="SAM" id="Coils"/>
    </source>
</evidence>
<dbReference type="Pfam" id="PF03366">
    <property type="entry name" value="YEATS"/>
    <property type="match status" value="1"/>
</dbReference>
<dbReference type="InterPro" id="IPR038704">
    <property type="entry name" value="YEAST_sf"/>
</dbReference>
<dbReference type="PROSITE" id="PS51037">
    <property type="entry name" value="YEATS"/>
    <property type="match status" value="1"/>
</dbReference>
<sequence length="271" mass="31094">MAPPNTQKRVKGVSIYRPFVYGTTSHKFSEKYPKPEGTPEDHTHQWTVFVKGVDDADITYWCRKVQFKLHESFPHNSRLVENVKPGDPFQLTETGWGGFDINIKIFFDPISNEKAQSYWHHLQLQPYGDEQLMEKQIRENEVHSWLYDEMVFSEPYEQFYEVLTNPTPREKSNGGKGKGTRTMRGGMVGSVGERTAFVPPSSRPGQPFGRDTERLEVKRLTEAKKKVDTMTDGLRKELGEKEDALKNLRAELEILSKRGRDGTTNGIGLLE</sequence>
<dbReference type="InterPro" id="IPR055129">
    <property type="entry name" value="YEATS_dom"/>
</dbReference>
<name>A0A5N6KDM2_MONLA</name>
<evidence type="ECO:0000256" key="2">
    <source>
        <dbReference type="ARBA" id="ARBA00023015"/>
    </source>
</evidence>
<evidence type="ECO:0000256" key="1">
    <source>
        <dbReference type="ARBA" id="ARBA00022408"/>
    </source>
</evidence>
<dbReference type="PANTHER" id="PTHR47573">
    <property type="entry name" value="PROTEIN AF-9 HOMOLOG"/>
    <property type="match status" value="1"/>
</dbReference>
<evidence type="ECO:0000313" key="10">
    <source>
        <dbReference type="Proteomes" id="UP000326757"/>
    </source>
</evidence>
<dbReference type="GO" id="GO:0006355">
    <property type="term" value="P:regulation of DNA-templated transcription"/>
    <property type="evidence" value="ECO:0007669"/>
    <property type="project" value="InterPro"/>
</dbReference>
<evidence type="ECO:0000256" key="3">
    <source>
        <dbReference type="ARBA" id="ARBA00023163"/>
    </source>
</evidence>